<evidence type="ECO:0000313" key="2">
    <source>
        <dbReference type="Proteomes" id="UP001138540"/>
    </source>
</evidence>
<evidence type="ECO:0000313" key="1">
    <source>
        <dbReference type="EMBL" id="MBB5987121.1"/>
    </source>
</evidence>
<protein>
    <recommendedName>
        <fullName evidence="3">EthD domain-containing protein</fullName>
    </recommendedName>
</protein>
<name>A0ABR6NIM5_9SPHN</name>
<dbReference type="EMBL" id="JACHKA010000001">
    <property type="protein sequence ID" value="MBB5987121.1"/>
    <property type="molecule type" value="Genomic_DNA"/>
</dbReference>
<gene>
    <name evidence="1" type="ORF">HNP60_003095</name>
</gene>
<dbReference type="RefSeq" id="WP_184155407.1">
    <property type="nucleotide sequence ID" value="NZ_JACHKA010000001.1"/>
</dbReference>
<accession>A0ABR6NIM5</accession>
<keyword evidence="2" id="KW-1185">Reference proteome</keyword>
<comment type="caution">
    <text evidence="1">The sequence shown here is derived from an EMBL/GenBank/DDBJ whole genome shotgun (WGS) entry which is preliminary data.</text>
</comment>
<sequence length="209" mass="22576">MSVEANGDGAGPTILIELDPHADTLDALMTSLGELVRALAGHSKHFAAYQDLVTGRVTAYLAAGRQVPAVPDIKGLLDELMEPLMLGPVSVSLLSPRLAVAGASAGQPAPFRYVVHTDVEAGGAGELERWYDTEHMPGLAAVPGTVFAQRMICFEGSPPYFACYDLTAADVLDSDPWLAVRATEWSSRVRPTFRNTRRFMSRRLDYRGS</sequence>
<evidence type="ECO:0008006" key="3">
    <source>
        <dbReference type="Google" id="ProtNLM"/>
    </source>
</evidence>
<reference evidence="1 2" key="1">
    <citation type="submission" date="2020-08" db="EMBL/GenBank/DDBJ databases">
        <title>Exploring microbial biodiversity for novel pathways involved in the catabolism of aromatic compounds derived from lignin.</title>
        <authorList>
            <person name="Elkins J."/>
        </authorList>
    </citation>
    <scope>NUCLEOTIDE SEQUENCE [LARGE SCALE GENOMIC DNA]</scope>
    <source>
        <strain evidence="1 2">B1D3A</strain>
    </source>
</reference>
<organism evidence="1 2">
    <name type="scientific">Sphingobium lignivorans</name>
    <dbReference type="NCBI Taxonomy" id="2735886"/>
    <lineage>
        <taxon>Bacteria</taxon>
        <taxon>Pseudomonadati</taxon>
        <taxon>Pseudomonadota</taxon>
        <taxon>Alphaproteobacteria</taxon>
        <taxon>Sphingomonadales</taxon>
        <taxon>Sphingomonadaceae</taxon>
        <taxon>Sphingobium</taxon>
    </lineage>
</organism>
<dbReference type="Proteomes" id="UP001138540">
    <property type="component" value="Unassembled WGS sequence"/>
</dbReference>
<proteinExistence type="predicted"/>